<evidence type="ECO:0000256" key="12">
    <source>
        <dbReference type="ARBA" id="ARBA00049091"/>
    </source>
</evidence>
<comment type="subunit">
    <text evidence="2">Monomer.</text>
</comment>
<reference evidence="15 16" key="1">
    <citation type="submission" date="2016-10" db="EMBL/GenBank/DDBJ databases">
        <title>Comparative genomics of Bacillus thuringiensis reveals a path to pathogens against multiple invertebrate hosts.</title>
        <authorList>
            <person name="Zheng J."/>
            <person name="Gao Q."/>
            <person name="Liu H."/>
            <person name="Peng D."/>
            <person name="Ruan L."/>
            <person name="Sun M."/>
        </authorList>
    </citation>
    <scope>NUCLEOTIDE SEQUENCE [LARGE SCALE GENOMIC DNA]</scope>
    <source>
        <strain evidence="15">BGSC 4BM1</strain>
    </source>
</reference>
<dbReference type="GO" id="GO:0045454">
    <property type="term" value="P:cell redox homeostasis"/>
    <property type="evidence" value="ECO:0007669"/>
    <property type="project" value="TreeGrafter"/>
</dbReference>
<dbReference type="EMBL" id="NFDG01000038">
    <property type="protein sequence ID" value="OTY26775.1"/>
    <property type="molecule type" value="Genomic_DNA"/>
</dbReference>
<dbReference type="EC" id="1.11.1.24" evidence="3"/>
<comment type="similarity">
    <text evidence="10">Belongs to the peroxiredoxin family. BCP/PrxQ subfamily.</text>
</comment>
<dbReference type="Gene3D" id="3.40.30.10">
    <property type="entry name" value="Glutaredoxin"/>
    <property type="match status" value="1"/>
</dbReference>
<keyword evidence="7" id="KW-1015">Disulfide bond</keyword>
<evidence type="ECO:0000259" key="14">
    <source>
        <dbReference type="PROSITE" id="PS51352"/>
    </source>
</evidence>
<dbReference type="CDD" id="cd03017">
    <property type="entry name" value="PRX_BCP"/>
    <property type="match status" value="1"/>
</dbReference>
<dbReference type="SUPFAM" id="SSF52833">
    <property type="entry name" value="Thioredoxin-like"/>
    <property type="match status" value="1"/>
</dbReference>
<evidence type="ECO:0000256" key="11">
    <source>
        <dbReference type="ARBA" id="ARBA00041373"/>
    </source>
</evidence>
<comment type="catalytic activity">
    <reaction evidence="12">
        <text>a hydroperoxide + [thioredoxin]-dithiol = an alcohol + [thioredoxin]-disulfide + H2O</text>
        <dbReference type="Rhea" id="RHEA:62620"/>
        <dbReference type="Rhea" id="RHEA-COMP:10698"/>
        <dbReference type="Rhea" id="RHEA-COMP:10700"/>
        <dbReference type="ChEBI" id="CHEBI:15377"/>
        <dbReference type="ChEBI" id="CHEBI:29950"/>
        <dbReference type="ChEBI" id="CHEBI:30879"/>
        <dbReference type="ChEBI" id="CHEBI:35924"/>
        <dbReference type="ChEBI" id="CHEBI:50058"/>
        <dbReference type="EC" id="1.11.1.24"/>
    </reaction>
</comment>
<dbReference type="FunFam" id="3.40.30.10:FF:000007">
    <property type="entry name" value="Thioredoxin-dependent thiol peroxidase"/>
    <property type="match status" value="1"/>
</dbReference>
<dbReference type="InterPro" id="IPR036249">
    <property type="entry name" value="Thioredoxin-like_sf"/>
</dbReference>
<evidence type="ECO:0000256" key="10">
    <source>
        <dbReference type="ARBA" id="ARBA00038489"/>
    </source>
</evidence>
<sequence length="155" mass="18188">MILENRILDFKLLTSNGKELRLNDYLGKYIVLFFYPKNGTPGCTKEACSFRDNYSEFQQLEDVELFGISADNLESHQKFSDDYKLPFQLLSDENFEVAKRYGVFEEKKFLNKVIKSINRTTFILDKKGIIQKIFTDVNPSNHAKEVLEELEKIRK</sequence>
<dbReference type="GO" id="GO:0005737">
    <property type="term" value="C:cytoplasm"/>
    <property type="evidence" value="ECO:0007669"/>
    <property type="project" value="TreeGrafter"/>
</dbReference>
<evidence type="ECO:0000256" key="2">
    <source>
        <dbReference type="ARBA" id="ARBA00011245"/>
    </source>
</evidence>
<dbReference type="Proteomes" id="UP000194860">
    <property type="component" value="Unassembled WGS sequence"/>
</dbReference>
<dbReference type="InterPro" id="IPR013766">
    <property type="entry name" value="Thioredoxin_domain"/>
</dbReference>
<keyword evidence="4" id="KW-0575">Peroxidase</keyword>
<name>A0A243ALZ5_BACTU</name>
<dbReference type="Pfam" id="PF00578">
    <property type="entry name" value="AhpC-TSA"/>
    <property type="match status" value="1"/>
</dbReference>
<proteinExistence type="inferred from homology"/>
<organism evidence="15 16">
    <name type="scientific">Bacillus thuringiensis serovar navarrensis</name>
    <dbReference type="NCBI Taxonomy" id="339658"/>
    <lineage>
        <taxon>Bacteria</taxon>
        <taxon>Bacillati</taxon>
        <taxon>Bacillota</taxon>
        <taxon>Bacilli</taxon>
        <taxon>Bacillales</taxon>
        <taxon>Bacillaceae</taxon>
        <taxon>Bacillus</taxon>
        <taxon>Bacillus cereus group</taxon>
    </lineage>
</organism>
<feature type="domain" description="Thioredoxin" evidence="14">
    <location>
        <begin position="1"/>
        <end position="155"/>
    </location>
</feature>
<gene>
    <name evidence="15" type="ORF">BK732_05380</name>
</gene>
<dbReference type="GO" id="GO:0034599">
    <property type="term" value="P:cellular response to oxidative stress"/>
    <property type="evidence" value="ECO:0007669"/>
    <property type="project" value="TreeGrafter"/>
</dbReference>
<dbReference type="PANTHER" id="PTHR42801:SF4">
    <property type="entry name" value="AHPC_TSA FAMILY PROTEIN"/>
    <property type="match status" value="1"/>
</dbReference>
<feature type="active site" description="Cysteine sulfenic acid (-SOH) intermediate; for peroxidase activity" evidence="13">
    <location>
        <position position="43"/>
    </location>
</feature>
<evidence type="ECO:0000256" key="9">
    <source>
        <dbReference type="ARBA" id="ARBA00032824"/>
    </source>
</evidence>
<evidence type="ECO:0000313" key="15">
    <source>
        <dbReference type="EMBL" id="OTY26775.1"/>
    </source>
</evidence>
<dbReference type="PIRSF" id="PIRSF000239">
    <property type="entry name" value="AHPC"/>
    <property type="match status" value="1"/>
</dbReference>
<keyword evidence="6" id="KW-0560">Oxidoreductase</keyword>
<dbReference type="PROSITE" id="PS51352">
    <property type="entry name" value="THIOREDOXIN_2"/>
    <property type="match status" value="1"/>
</dbReference>
<dbReference type="InterPro" id="IPR050924">
    <property type="entry name" value="Peroxiredoxin_BCP/PrxQ"/>
</dbReference>
<comment type="function">
    <text evidence="1">Thiol-specific peroxidase that catalyzes the reduction of hydrogen peroxide and organic hydroperoxides to water and alcohols, respectively. Plays a role in cell protection against oxidative stress by detoxifying peroxides and as sensor of hydrogen peroxide-mediated signaling events.</text>
</comment>
<evidence type="ECO:0000256" key="6">
    <source>
        <dbReference type="ARBA" id="ARBA00023002"/>
    </source>
</evidence>
<keyword evidence="8" id="KW-0676">Redox-active center</keyword>
<dbReference type="InterPro" id="IPR000866">
    <property type="entry name" value="AhpC/TSA"/>
</dbReference>
<evidence type="ECO:0000256" key="13">
    <source>
        <dbReference type="PIRSR" id="PIRSR000239-1"/>
    </source>
</evidence>
<evidence type="ECO:0000256" key="4">
    <source>
        <dbReference type="ARBA" id="ARBA00022559"/>
    </source>
</evidence>
<evidence type="ECO:0000256" key="7">
    <source>
        <dbReference type="ARBA" id="ARBA00023157"/>
    </source>
</evidence>
<keyword evidence="5" id="KW-0049">Antioxidant</keyword>
<dbReference type="GO" id="GO:0008379">
    <property type="term" value="F:thioredoxin peroxidase activity"/>
    <property type="evidence" value="ECO:0007669"/>
    <property type="project" value="TreeGrafter"/>
</dbReference>
<evidence type="ECO:0000256" key="8">
    <source>
        <dbReference type="ARBA" id="ARBA00023284"/>
    </source>
</evidence>
<evidence type="ECO:0000256" key="1">
    <source>
        <dbReference type="ARBA" id="ARBA00003330"/>
    </source>
</evidence>
<comment type="caution">
    <text evidence="15">The sequence shown here is derived from an EMBL/GenBank/DDBJ whole genome shotgun (WGS) entry which is preliminary data.</text>
</comment>
<evidence type="ECO:0000313" key="16">
    <source>
        <dbReference type="Proteomes" id="UP000194860"/>
    </source>
</evidence>
<dbReference type="InterPro" id="IPR024706">
    <property type="entry name" value="Peroxiredoxin_AhpC-typ"/>
</dbReference>
<dbReference type="RefSeq" id="WP_088031207.1">
    <property type="nucleotide sequence ID" value="NZ_NFDG01000038.1"/>
</dbReference>
<dbReference type="AlphaFoldDB" id="A0A243ALZ5"/>
<accession>A0A243ALZ5</accession>
<evidence type="ECO:0000256" key="5">
    <source>
        <dbReference type="ARBA" id="ARBA00022862"/>
    </source>
</evidence>
<protein>
    <recommendedName>
        <fullName evidence="3">thioredoxin-dependent peroxiredoxin</fullName>
        <ecNumber evidence="3">1.11.1.24</ecNumber>
    </recommendedName>
    <alternativeName>
        <fullName evidence="11">Bacterioferritin comigratory protein</fullName>
    </alternativeName>
    <alternativeName>
        <fullName evidence="9">Thioredoxin peroxidase</fullName>
    </alternativeName>
</protein>
<evidence type="ECO:0000256" key="3">
    <source>
        <dbReference type="ARBA" id="ARBA00013017"/>
    </source>
</evidence>
<dbReference type="PANTHER" id="PTHR42801">
    <property type="entry name" value="THIOREDOXIN-DEPENDENT PEROXIDE REDUCTASE"/>
    <property type="match status" value="1"/>
</dbReference>